<dbReference type="EMBL" id="HF935323">
    <property type="protein sequence ID" value="CCX06932.1"/>
    <property type="molecule type" value="Genomic_DNA"/>
</dbReference>
<keyword evidence="2" id="KW-1185">Reference proteome</keyword>
<reference evidence="1 2" key="1">
    <citation type="journal article" date="2013" name="PLoS Genet.">
        <title>The genome and development-dependent transcriptomes of Pyronema confluens: a window into fungal evolution.</title>
        <authorList>
            <person name="Traeger S."/>
            <person name="Altegoer F."/>
            <person name="Freitag M."/>
            <person name="Gabaldon T."/>
            <person name="Kempken F."/>
            <person name="Kumar A."/>
            <person name="Marcet-Houben M."/>
            <person name="Poggeler S."/>
            <person name="Stajich J.E."/>
            <person name="Nowrousian M."/>
        </authorList>
    </citation>
    <scope>NUCLEOTIDE SEQUENCE [LARGE SCALE GENOMIC DNA]</scope>
    <source>
        <strain evidence="2">CBS 100304</strain>
        <tissue evidence="1">Vegetative mycelium</tissue>
    </source>
</reference>
<evidence type="ECO:0000313" key="1">
    <source>
        <dbReference type="EMBL" id="CCX06932.1"/>
    </source>
</evidence>
<evidence type="ECO:0000313" key="2">
    <source>
        <dbReference type="Proteomes" id="UP000018144"/>
    </source>
</evidence>
<name>U4KXP1_PYROM</name>
<accession>U4KXP1</accession>
<gene>
    <name evidence="1" type="ORF">PCON_06519</name>
</gene>
<dbReference type="AlphaFoldDB" id="U4KXP1"/>
<proteinExistence type="predicted"/>
<dbReference type="Proteomes" id="UP000018144">
    <property type="component" value="Unassembled WGS sequence"/>
</dbReference>
<sequence>MKAPGKIYYLLINMTNADVMPLSFHIFATDLSSQSRNDTRCTKLFNSKIRIPVRRGAFLLAA</sequence>
<organism evidence="1 2">
    <name type="scientific">Pyronema omphalodes (strain CBS 100304)</name>
    <name type="common">Pyronema confluens</name>
    <dbReference type="NCBI Taxonomy" id="1076935"/>
    <lineage>
        <taxon>Eukaryota</taxon>
        <taxon>Fungi</taxon>
        <taxon>Dikarya</taxon>
        <taxon>Ascomycota</taxon>
        <taxon>Pezizomycotina</taxon>
        <taxon>Pezizomycetes</taxon>
        <taxon>Pezizales</taxon>
        <taxon>Pyronemataceae</taxon>
        <taxon>Pyronema</taxon>
    </lineage>
</organism>
<protein>
    <submittedName>
        <fullName evidence="1">Uncharacterized protein</fullName>
    </submittedName>
</protein>